<dbReference type="InterPro" id="IPR015813">
    <property type="entry name" value="Pyrv/PenolPyrv_kinase-like_dom"/>
</dbReference>
<feature type="binding site" evidence="11">
    <location>
        <position position="452"/>
    </location>
    <ligand>
        <name>phosphoenolpyruvate</name>
        <dbReference type="ChEBI" id="CHEBI:58702"/>
    </ligand>
</feature>
<dbReference type="Gene3D" id="3.20.20.60">
    <property type="entry name" value="Phosphoenolpyruvate-binding domains"/>
    <property type="match status" value="1"/>
</dbReference>
<evidence type="ECO:0000256" key="7">
    <source>
        <dbReference type="ARBA" id="ARBA00022842"/>
    </source>
</evidence>
<feature type="binding site" evidence="11">
    <location>
        <position position="330"/>
    </location>
    <ligand>
        <name>phosphoenolpyruvate</name>
        <dbReference type="ChEBI" id="CHEBI:58702"/>
    </ligand>
</feature>
<evidence type="ECO:0000256" key="4">
    <source>
        <dbReference type="ARBA" id="ARBA00022679"/>
    </source>
</evidence>
<dbReference type="EMBL" id="CP050124">
    <property type="protein sequence ID" value="QIP40173.1"/>
    <property type="molecule type" value="Genomic_DNA"/>
</dbReference>
<protein>
    <recommendedName>
        <fullName evidence="3 9">Phosphoenolpyruvate-protein phosphotransferase</fullName>
        <ecNumber evidence="9">2.7.3.9</ecNumber>
    </recommendedName>
    <alternativeName>
        <fullName evidence="8 9">Phosphotransferase system, enzyme I</fullName>
    </alternativeName>
</protein>
<sequence length="557" mass="56928">MTEQLNRITVHGTPVVPGIAYGPAIWPSSRPELVTDAPALDEADREAAADAFVAAAKAVENRLLGRAAEATGAAAEVLQANAAMAADRGWIGAAKKSIAGGVPPVQAAIAATEQFVVLFTKVGGVMAERVTDLEDIRDRVIAELSGLPEPGVPMPETPSVLCADDLAPADTAGLDATKIIGLVTIFGGPTSHTAIIARQLGIPCIVAAKELESIAAGTPILIDGTTGDVIAEPDPEQARELVEQSRIDRERVSTWTGPGRTSDGRPVDVLANVQDGAGARAAALTAAGGIGLFRTELCFLGRETEPTVDEQAAIYAEVLEAFAGKKVIIRTLDAGSDKPLKFANHQEEANPALGVRGVRIAWQDMGILDRQLDAIAAAAASTNSSPWVMAPMIATPAEAKRFADAVRARDLVPGVMVEIPAAALLADQILEHVEFLSIGTNDLAQYTMAADRMSSELADLTDPWQPAVLALVARTAQAGQAAGKRVGVCGEAAADPLLACVLAGLGVSSLSCAAASVAGVGAKVGSVTMAQCEAAAAAVLATGDPVAARKAAADAIS</sequence>
<accession>A0A1Q4K6I2</accession>
<dbReference type="InterPro" id="IPR023151">
    <property type="entry name" value="PEP_util_CS"/>
</dbReference>
<dbReference type="GO" id="GO:0008965">
    <property type="term" value="F:phosphoenolpyruvate-protein phosphotransferase activity"/>
    <property type="evidence" value="ECO:0007669"/>
    <property type="project" value="UniProtKB-EC"/>
</dbReference>
<dbReference type="InterPro" id="IPR008279">
    <property type="entry name" value="PEP-util_enz_mobile_dom"/>
</dbReference>
<dbReference type="Gene3D" id="3.50.30.10">
    <property type="entry name" value="Phosphohistidine domain"/>
    <property type="match status" value="1"/>
</dbReference>
<evidence type="ECO:0000256" key="10">
    <source>
        <dbReference type="PIRSR" id="PIRSR000732-1"/>
    </source>
</evidence>
<feature type="domain" description="PEP-utilising enzyme C-terminal" evidence="14">
    <location>
        <begin position="258"/>
        <end position="524"/>
    </location>
</feature>
<dbReference type="GO" id="GO:0016301">
    <property type="term" value="F:kinase activity"/>
    <property type="evidence" value="ECO:0007669"/>
    <property type="project" value="UniProtKB-KW"/>
</dbReference>
<feature type="active site" description="Proton donor" evidence="10">
    <location>
        <position position="489"/>
    </location>
</feature>
<dbReference type="PROSITE" id="PS00370">
    <property type="entry name" value="PEP_ENZYMES_PHOS_SITE"/>
    <property type="match status" value="1"/>
</dbReference>
<keyword evidence="4 9" id="KW-0808">Transferase</keyword>
<feature type="domain" description="Phosphotransferase system enzyme I N-terminal" evidence="15">
    <location>
        <begin position="11"/>
        <end position="129"/>
    </location>
</feature>
<organism evidence="16 17">
    <name type="scientific">Rhodococcus erythropolis</name>
    <name type="common">Arthrobacter picolinophilus</name>
    <dbReference type="NCBI Taxonomy" id="1833"/>
    <lineage>
        <taxon>Bacteria</taxon>
        <taxon>Bacillati</taxon>
        <taxon>Actinomycetota</taxon>
        <taxon>Actinomycetes</taxon>
        <taxon>Mycobacteriales</taxon>
        <taxon>Nocardiaceae</taxon>
        <taxon>Rhodococcus</taxon>
        <taxon>Rhodococcus erythropolis group</taxon>
    </lineage>
</organism>
<feature type="domain" description="PEP-utilising enzyme mobile" evidence="13">
    <location>
        <begin position="157"/>
        <end position="227"/>
    </location>
</feature>
<dbReference type="PROSITE" id="PS00742">
    <property type="entry name" value="PEP_ENZYMES_2"/>
    <property type="match status" value="1"/>
</dbReference>
<dbReference type="SUPFAM" id="SSF47831">
    <property type="entry name" value="Enzyme I of the PEP:sugar phosphotransferase system HPr-binding (sub)domain"/>
    <property type="match status" value="1"/>
</dbReference>
<evidence type="ECO:0000256" key="9">
    <source>
        <dbReference type="PIRNR" id="PIRNR000732"/>
    </source>
</evidence>
<feature type="binding site" evidence="11">
    <location>
        <position position="294"/>
    </location>
    <ligand>
        <name>phosphoenolpyruvate</name>
        <dbReference type="ChEBI" id="CHEBI:58702"/>
    </ligand>
</feature>
<dbReference type="PANTHER" id="PTHR46244">
    <property type="entry name" value="PHOSPHOENOLPYRUVATE-PROTEIN PHOSPHOTRANSFERASE"/>
    <property type="match status" value="1"/>
</dbReference>
<keyword evidence="5 9" id="KW-0479">Metal-binding</keyword>
<dbReference type="InterPro" id="IPR018274">
    <property type="entry name" value="PEP_util_AS"/>
</dbReference>
<comment type="catalytic activity">
    <reaction evidence="9">
        <text>L-histidyl-[protein] + phosphoenolpyruvate = N(pros)-phospho-L-histidyl-[protein] + pyruvate</text>
        <dbReference type="Rhea" id="RHEA:23880"/>
        <dbReference type="Rhea" id="RHEA-COMP:9745"/>
        <dbReference type="Rhea" id="RHEA-COMP:9746"/>
        <dbReference type="ChEBI" id="CHEBI:15361"/>
        <dbReference type="ChEBI" id="CHEBI:29979"/>
        <dbReference type="ChEBI" id="CHEBI:58702"/>
        <dbReference type="ChEBI" id="CHEBI:64837"/>
        <dbReference type="EC" id="2.7.3.9"/>
    </reaction>
</comment>
<dbReference type="InterPro" id="IPR000121">
    <property type="entry name" value="PEP_util_C"/>
</dbReference>
<comment type="similarity">
    <text evidence="2 9">Belongs to the PEP-utilizing enzyme family.</text>
</comment>
<dbReference type="RefSeq" id="WP_050655800.1">
    <property type="nucleotide sequence ID" value="NZ_CP050124.1"/>
</dbReference>
<proteinExistence type="inferred from homology"/>
<keyword evidence="9" id="KW-0963">Cytoplasm</keyword>
<dbReference type="InterPro" id="IPR008731">
    <property type="entry name" value="PTS_EIN"/>
</dbReference>
<comment type="function">
    <text evidence="9">General (non sugar-specific) component of the phosphoenolpyruvate-dependent sugar phosphotransferase system (sugar PTS). This major carbohydrate active-transport system catalyzes the phosphorylation of incoming sugar substrates concomitantly with their translocation across the cell membrane. Enzyme I transfers the phosphoryl group from phosphoenolpyruvate (PEP) to the phosphoryl carrier protein (HPr).</text>
</comment>
<feature type="binding site" evidence="12">
    <location>
        <position position="442"/>
    </location>
    <ligand>
        <name>Mg(2+)</name>
        <dbReference type="ChEBI" id="CHEBI:18420"/>
    </ligand>
</feature>
<evidence type="ECO:0000313" key="17">
    <source>
        <dbReference type="Proteomes" id="UP000502345"/>
    </source>
</evidence>
<dbReference type="InterPro" id="IPR024692">
    <property type="entry name" value="PTS_EI"/>
</dbReference>
<feature type="active site" description="Tele-phosphohistidine intermediate" evidence="10">
    <location>
        <position position="192"/>
    </location>
</feature>
<evidence type="ECO:0000259" key="14">
    <source>
        <dbReference type="Pfam" id="PF02896"/>
    </source>
</evidence>
<dbReference type="InterPro" id="IPR036637">
    <property type="entry name" value="Phosphohistidine_dom_sf"/>
</dbReference>
<dbReference type="SUPFAM" id="SSF52009">
    <property type="entry name" value="Phosphohistidine domain"/>
    <property type="match status" value="1"/>
</dbReference>
<dbReference type="Pfam" id="PF02896">
    <property type="entry name" value="PEP-utilizers_C"/>
    <property type="match status" value="1"/>
</dbReference>
<evidence type="ECO:0000256" key="6">
    <source>
        <dbReference type="ARBA" id="ARBA00022777"/>
    </source>
</evidence>
<dbReference type="AlphaFoldDB" id="A0A1Q4K6I2"/>
<dbReference type="PIRSF" id="PIRSF000732">
    <property type="entry name" value="PTS_enzyme_I"/>
    <property type="match status" value="1"/>
</dbReference>
<comment type="cofactor">
    <cofactor evidence="1 9 12">
        <name>Mg(2+)</name>
        <dbReference type="ChEBI" id="CHEBI:18420"/>
    </cofactor>
</comment>
<feature type="binding site" evidence="12">
    <location>
        <position position="418"/>
    </location>
    <ligand>
        <name>Mg(2+)</name>
        <dbReference type="ChEBI" id="CHEBI:18420"/>
    </ligand>
</feature>
<name>A0A1Q4K6I2_RHOER</name>
<dbReference type="InterPro" id="IPR040442">
    <property type="entry name" value="Pyrv_kinase-like_dom_sf"/>
</dbReference>
<feature type="binding site" evidence="11">
    <location>
        <begin position="441"/>
        <end position="442"/>
    </location>
    <ligand>
        <name>phosphoenolpyruvate</name>
        <dbReference type="ChEBI" id="CHEBI:58702"/>
    </ligand>
</feature>
<keyword evidence="9" id="KW-0762">Sugar transport</keyword>
<dbReference type="Pfam" id="PF00391">
    <property type="entry name" value="PEP-utilizers"/>
    <property type="match status" value="1"/>
</dbReference>
<evidence type="ECO:0000256" key="12">
    <source>
        <dbReference type="PIRSR" id="PIRSR000732-3"/>
    </source>
</evidence>
<dbReference type="GO" id="GO:0005737">
    <property type="term" value="C:cytoplasm"/>
    <property type="evidence" value="ECO:0007669"/>
    <property type="project" value="UniProtKB-SubCell"/>
</dbReference>
<comment type="subcellular location">
    <subcellularLocation>
        <location evidence="9">Cytoplasm</location>
    </subcellularLocation>
</comment>
<dbReference type="OrthoDB" id="9765468at2"/>
<keyword evidence="9" id="KW-0813">Transport</keyword>
<dbReference type="SUPFAM" id="SSF51621">
    <property type="entry name" value="Phosphoenolpyruvate/pyruvate domain"/>
    <property type="match status" value="1"/>
</dbReference>
<dbReference type="PRINTS" id="PR01736">
    <property type="entry name" value="PHPHTRNFRASE"/>
</dbReference>
<evidence type="ECO:0000256" key="5">
    <source>
        <dbReference type="ARBA" id="ARBA00022723"/>
    </source>
</evidence>
<dbReference type="Gene3D" id="1.10.274.10">
    <property type="entry name" value="PtsI, HPr-binding domain"/>
    <property type="match status" value="1"/>
</dbReference>
<keyword evidence="9" id="KW-0598">Phosphotransferase system</keyword>
<evidence type="ECO:0000313" key="16">
    <source>
        <dbReference type="EMBL" id="QIP40173.1"/>
    </source>
</evidence>
<dbReference type="GO" id="GO:0009401">
    <property type="term" value="P:phosphoenolpyruvate-dependent sugar phosphotransferase system"/>
    <property type="evidence" value="ECO:0007669"/>
    <property type="project" value="UniProtKB-KW"/>
</dbReference>
<dbReference type="InterPro" id="IPR050499">
    <property type="entry name" value="PEP-utilizing_PTS_enzyme"/>
</dbReference>
<keyword evidence="6 9" id="KW-0418">Kinase</keyword>
<evidence type="ECO:0000256" key="3">
    <source>
        <dbReference type="ARBA" id="ARBA00016544"/>
    </source>
</evidence>
<dbReference type="EC" id="2.7.3.9" evidence="9"/>
<dbReference type="GO" id="GO:0046872">
    <property type="term" value="F:metal ion binding"/>
    <property type="evidence" value="ECO:0007669"/>
    <property type="project" value="UniProtKB-KW"/>
</dbReference>
<keyword evidence="7 9" id="KW-0460">Magnesium</keyword>
<evidence type="ECO:0000256" key="1">
    <source>
        <dbReference type="ARBA" id="ARBA00001946"/>
    </source>
</evidence>
<dbReference type="PANTHER" id="PTHR46244:SF3">
    <property type="entry name" value="PHOSPHOENOLPYRUVATE-PROTEIN PHOSPHOTRANSFERASE"/>
    <property type="match status" value="1"/>
</dbReference>
<reference evidence="16 17" key="1">
    <citation type="submission" date="2020-03" db="EMBL/GenBank/DDBJ databases">
        <title>Screen low temperature-resistant strains for efficient degradation of petroleum hydrocarbons under the low temperature.</title>
        <authorList>
            <person name="Wang Y."/>
            <person name="Chen J."/>
        </authorList>
    </citation>
    <scope>NUCLEOTIDE SEQUENCE [LARGE SCALE GENOMIC DNA]</scope>
    <source>
        <strain evidence="16 17">KB1</strain>
    </source>
</reference>
<keyword evidence="16" id="KW-0670">Pyruvate</keyword>
<dbReference type="Proteomes" id="UP000502345">
    <property type="component" value="Chromosome"/>
</dbReference>
<evidence type="ECO:0000259" key="15">
    <source>
        <dbReference type="Pfam" id="PF05524"/>
    </source>
</evidence>
<dbReference type="Pfam" id="PF05524">
    <property type="entry name" value="PEP-utilisers_N"/>
    <property type="match status" value="1"/>
</dbReference>
<dbReference type="STRING" id="1833.XU06_12975"/>
<gene>
    <name evidence="16" type="ORF">G9444_2929</name>
</gene>
<dbReference type="InterPro" id="IPR036618">
    <property type="entry name" value="PtsI_HPr-bd_sf"/>
</dbReference>
<evidence type="ECO:0000259" key="13">
    <source>
        <dbReference type="Pfam" id="PF00391"/>
    </source>
</evidence>
<evidence type="ECO:0000256" key="11">
    <source>
        <dbReference type="PIRSR" id="PIRSR000732-2"/>
    </source>
</evidence>
<evidence type="ECO:0000256" key="8">
    <source>
        <dbReference type="ARBA" id="ARBA00033235"/>
    </source>
</evidence>
<evidence type="ECO:0000256" key="2">
    <source>
        <dbReference type="ARBA" id="ARBA00007837"/>
    </source>
</evidence>